<organism evidence="1 2">
    <name type="scientific">Methylobacterium radiotolerans (strain ATCC 27329 / DSM 1819 / JCM 2831 / NBRC 15690 / NCIMB 10815 / 0-1)</name>
    <dbReference type="NCBI Taxonomy" id="426355"/>
    <lineage>
        <taxon>Bacteria</taxon>
        <taxon>Pseudomonadati</taxon>
        <taxon>Pseudomonadota</taxon>
        <taxon>Alphaproteobacteria</taxon>
        <taxon>Hyphomicrobiales</taxon>
        <taxon>Methylobacteriaceae</taxon>
        <taxon>Methylobacterium</taxon>
    </lineage>
</organism>
<dbReference type="AlphaFoldDB" id="B1M1R3"/>
<proteinExistence type="predicted"/>
<gene>
    <name evidence="1" type="ordered locus">Mrad2831_5701</name>
</gene>
<evidence type="ECO:0000313" key="2">
    <source>
        <dbReference type="Proteomes" id="UP000006589"/>
    </source>
</evidence>
<dbReference type="HOGENOM" id="CLU_2844881_0_0_5"/>
<dbReference type="Proteomes" id="UP000006589">
    <property type="component" value="Chromosome"/>
</dbReference>
<sequence>MLLKRIVLRWLLSTRPTGPAPARVHRGEHELSVGAANLGAPTGPIAKLSRADAERLLGIPVRILR</sequence>
<dbReference type="PATRIC" id="fig|426355.14.peg.5761"/>
<protein>
    <submittedName>
        <fullName evidence="1">Uncharacterized protein</fullName>
    </submittedName>
</protein>
<accession>B1M1R3</accession>
<dbReference type="STRING" id="426355.Mrad2831_5701"/>
<dbReference type="KEGG" id="mrd:Mrad2831_5701"/>
<reference evidence="1 2" key="1">
    <citation type="submission" date="2008-03" db="EMBL/GenBank/DDBJ databases">
        <title>Complete sequence of chromosome of Methylobacterium radiotolerans JCM 2831.</title>
        <authorList>
            <consortium name="US DOE Joint Genome Institute"/>
            <person name="Copeland A."/>
            <person name="Lucas S."/>
            <person name="Lapidus A."/>
            <person name="Glavina del Rio T."/>
            <person name="Dalin E."/>
            <person name="Tice H."/>
            <person name="Bruce D."/>
            <person name="Goodwin L."/>
            <person name="Pitluck S."/>
            <person name="Kiss H."/>
            <person name="Brettin T."/>
            <person name="Detter J.C."/>
            <person name="Han C."/>
            <person name="Kuske C.R."/>
            <person name="Schmutz J."/>
            <person name="Larimer F."/>
            <person name="Land M."/>
            <person name="Hauser L."/>
            <person name="Kyrpides N."/>
            <person name="Mikhailova N."/>
            <person name="Marx C.J."/>
            <person name="Richardson P."/>
        </authorList>
    </citation>
    <scope>NUCLEOTIDE SEQUENCE [LARGE SCALE GENOMIC DNA]</scope>
    <source>
        <strain evidence="2">ATCC 27329 / DSM 1819 / JCM 2831 / NBRC 15690 / NCIMB 10815 / 0-1</strain>
    </source>
</reference>
<evidence type="ECO:0000313" key="1">
    <source>
        <dbReference type="EMBL" id="ACB27646.1"/>
    </source>
</evidence>
<dbReference type="EMBL" id="CP001001">
    <property type="protein sequence ID" value="ACB27646.1"/>
    <property type="molecule type" value="Genomic_DNA"/>
</dbReference>
<dbReference type="RefSeq" id="WP_012322583.1">
    <property type="nucleotide sequence ID" value="NC_010505.1"/>
</dbReference>
<name>B1M1R3_METRJ</name>
<dbReference type="GeneID" id="6141781"/>